<dbReference type="InterPro" id="IPR025240">
    <property type="entry name" value="DUF4189"/>
</dbReference>
<keyword evidence="1" id="KW-0732">Signal</keyword>
<feature type="chain" id="PRO_5037566592" evidence="1">
    <location>
        <begin position="24"/>
        <end position="123"/>
    </location>
</feature>
<comment type="caution">
    <text evidence="3">The sequence shown here is derived from an EMBL/GenBank/DDBJ whole genome shotgun (WGS) entry which is preliminary data.</text>
</comment>
<evidence type="ECO:0000259" key="2">
    <source>
        <dbReference type="Pfam" id="PF13827"/>
    </source>
</evidence>
<keyword evidence="4" id="KW-1185">Reference proteome</keyword>
<accession>A0A934HM84</accession>
<organism evidence="3 4">
    <name type="scientific">Pontibaca salina</name>
    <dbReference type="NCBI Taxonomy" id="2795731"/>
    <lineage>
        <taxon>Bacteria</taxon>
        <taxon>Pseudomonadati</taxon>
        <taxon>Pseudomonadota</taxon>
        <taxon>Alphaproteobacteria</taxon>
        <taxon>Rhodobacterales</taxon>
        <taxon>Roseobacteraceae</taxon>
        <taxon>Pontibaca</taxon>
    </lineage>
</organism>
<dbReference type="RefSeq" id="WP_198686825.1">
    <property type="nucleotide sequence ID" value="NZ_JAEIJD010000014.1"/>
</dbReference>
<evidence type="ECO:0000256" key="1">
    <source>
        <dbReference type="SAM" id="SignalP"/>
    </source>
</evidence>
<name>A0A934HM84_9RHOB</name>
<evidence type="ECO:0000313" key="3">
    <source>
        <dbReference type="EMBL" id="MBI6630799.1"/>
    </source>
</evidence>
<evidence type="ECO:0000313" key="4">
    <source>
        <dbReference type="Proteomes" id="UP000613255"/>
    </source>
</evidence>
<dbReference type="Pfam" id="PF13827">
    <property type="entry name" value="DUF4189"/>
    <property type="match status" value="1"/>
</dbReference>
<sequence>MTHLNHLLAASIAWLAITGAASAGQCGYDYCWGAVAVGPHGATGFSYSHVTEKNAHQVAIEGCNGVCARVRTFYNACGAIASGRDGAWGWATGRTKLDAQSGALAQCGQHGKDCQIQVWSCSP</sequence>
<protein>
    <submittedName>
        <fullName evidence="3">DUF4189 domain-containing protein</fullName>
    </submittedName>
</protein>
<proteinExistence type="predicted"/>
<dbReference type="Proteomes" id="UP000613255">
    <property type="component" value="Unassembled WGS sequence"/>
</dbReference>
<dbReference type="EMBL" id="JAEIJD010000014">
    <property type="protein sequence ID" value="MBI6630799.1"/>
    <property type="molecule type" value="Genomic_DNA"/>
</dbReference>
<reference evidence="3" key="1">
    <citation type="submission" date="2020-12" db="EMBL/GenBank/DDBJ databases">
        <title>Pontibaca salina gen. nov., sp. nov., isolated from marine sediment.</title>
        <authorList>
            <person name="Bo J."/>
            <person name="Wang S."/>
            <person name="Song X."/>
            <person name="Du Z."/>
        </authorList>
    </citation>
    <scope>NUCLEOTIDE SEQUENCE</scope>
    <source>
        <strain evidence="3">S1109L</strain>
    </source>
</reference>
<feature type="domain" description="DUF4189" evidence="2">
    <location>
        <begin position="32"/>
        <end position="121"/>
    </location>
</feature>
<dbReference type="AlphaFoldDB" id="A0A934HM84"/>
<gene>
    <name evidence="3" type="ORF">JAO82_13010</name>
</gene>
<feature type="signal peptide" evidence="1">
    <location>
        <begin position="1"/>
        <end position="23"/>
    </location>
</feature>